<dbReference type="AlphaFoldDB" id="A0A1I5PZT2"/>
<evidence type="ECO:0000313" key="6">
    <source>
        <dbReference type="EMBL" id="SFP39525.1"/>
    </source>
</evidence>
<dbReference type="GO" id="GO:0045892">
    <property type="term" value="P:negative regulation of DNA-templated transcription"/>
    <property type="evidence" value="ECO:0007669"/>
    <property type="project" value="TreeGrafter"/>
</dbReference>
<organism evidence="6 7">
    <name type="scientific">Tranquillimonas alkanivorans</name>
    <dbReference type="NCBI Taxonomy" id="441119"/>
    <lineage>
        <taxon>Bacteria</taxon>
        <taxon>Pseudomonadati</taxon>
        <taxon>Pseudomonadota</taxon>
        <taxon>Alphaproteobacteria</taxon>
        <taxon>Rhodobacterales</taxon>
        <taxon>Roseobacteraceae</taxon>
        <taxon>Tranquillimonas</taxon>
    </lineage>
</organism>
<dbReference type="Gene3D" id="3.30.450.40">
    <property type="match status" value="1"/>
</dbReference>
<dbReference type="InterPro" id="IPR029016">
    <property type="entry name" value="GAF-like_dom_sf"/>
</dbReference>
<dbReference type="PROSITE" id="PS51078">
    <property type="entry name" value="ICLR_ED"/>
    <property type="match status" value="1"/>
</dbReference>
<evidence type="ECO:0000256" key="3">
    <source>
        <dbReference type="ARBA" id="ARBA00023163"/>
    </source>
</evidence>
<dbReference type="SMART" id="SM00346">
    <property type="entry name" value="HTH_ICLR"/>
    <property type="match status" value="1"/>
</dbReference>
<keyword evidence="3" id="KW-0804">Transcription</keyword>
<dbReference type="SUPFAM" id="SSF55781">
    <property type="entry name" value="GAF domain-like"/>
    <property type="match status" value="1"/>
</dbReference>
<dbReference type="STRING" id="441119.SAMN04488047_1064"/>
<evidence type="ECO:0000313" key="7">
    <source>
        <dbReference type="Proteomes" id="UP000199356"/>
    </source>
</evidence>
<dbReference type="Gene3D" id="1.10.10.10">
    <property type="entry name" value="Winged helix-like DNA-binding domain superfamily/Winged helix DNA-binding domain"/>
    <property type="match status" value="1"/>
</dbReference>
<reference evidence="6 7" key="1">
    <citation type="submission" date="2016-10" db="EMBL/GenBank/DDBJ databases">
        <authorList>
            <person name="de Groot N.N."/>
        </authorList>
    </citation>
    <scope>NUCLEOTIDE SEQUENCE [LARGE SCALE GENOMIC DNA]</scope>
    <source>
        <strain evidence="6 7">DSM 19547</strain>
    </source>
</reference>
<name>A0A1I5PZT2_9RHOB</name>
<dbReference type="PROSITE" id="PS51077">
    <property type="entry name" value="HTH_ICLR"/>
    <property type="match status" value="1"/>
</dbReference>
<evidence type="ECO:0000259" key="4">
    <source>
        <dbReference type="PROSITE" id="PS51077"/>
    </source>
</evidence>
<dbReference type="PANTHER" id="PTHR30136">
    <property type="entry name" value="HELIX-TURN-HELIX TRANSCRIPTIONAL REGULATOR, ICLR FAMILY"/>
    <property type="match status" value="1"/>
</dbReference>
<sequence length="275" mass="29226">MNQQVPPSPPGGTQSVDRALALLSLIGRQPERGVSLTALVAESGLNKPTARRLVLALMRAGLVEQNPDSRLYRLGEEAYVLGTLAARRHGLLEMAGEALRRLARETGDTAFVSVRRDTASVCLHREEGTYPIRTHALMPGNHHPLGVGAGSLAMLAALPEEEAEAVLGANAGVLASDYPGLATEMLRDHVARTRAAGYATNPGLIFPDSWGIGVALRRPDGTVAGAVSLAAIESRMQTPRREELARLLQAEAEQIEKRLAQVYAARSANGGDPAR</sequence>
<evidence type="ECO:0000256" key="1">
    <source>
        <dbReference type="ARBA" id="ARBA00023015"/>
    </source>
</evidence>
<dbReference type="EMBL" id="FOXA01000006">
    <property type="protein sequence ID" value="SFP39525.1"/>
    <property type="molecule type" value="Genomic_DNA"/>
</dbReference>
<dbReference type="Pfam" id="PF01614">
    <property type="entry name" value="IclR_C"/>
    <property type="match status" value="1"/>
</dbReference>
<dbReference type="InterPro" id="IPR036388">
    <property type="entry name" value="WH-like_DNA-bd_sf"/>
</dbReference>
<dbReference type="InterPro" id="IPR036390">
    <property type="entry name" value="WH_DNA-bd_sf"/>
</dbReference>
<keyword evidence="7" id="KW-1185">Reference proteome</keyword>
<protein>
    <submittedName>
        <fullName evidence="6">Transcriptional regulator, IclR family</fullName>
    </submittedName>
</protein>
<dbReference type="Proteomes" id="UP000199356">
    <property type="component" value="Unassembled WGS sequence"/>
</dbReference>
<keyword evidence="1" id="KW-0805">Transcription regulation</keyword>
<keyword evidence="2" id="KW-0238">DNA-binding</keyword>
<evidence type="ECO:0000259" key="5">
    <source>
        <dbReference type="PROSITE" id="PS51078"/>
    </source>
</evidence>
<dbReference type="InterPro" id="IPR005471">
    <property type="entry name" value="Tscrpt_reg_IclR_N"/>
</dbReference>
<feature type="domain" description="IclR-ED" evidence="5">
    <location>
        <begin position="77"/>
        <end position="261"/>
    </location>
</feature>
<gene>
    <name evidence="6" type="ORF">SAMN04488047_1064</name>
</gene>
<dbReference type="Pfam" id="PF09339">
    <property type="entry name" value="HTH_IclR"/>
    <property type="match status" value="1"/>
</dbReference>
<dbReference type="InterPro" id="IPR014757">
    <property type="entry name" value="Tscrpt_reg_IclR_C"/>
</dbReference>
<dbReference type="SUPFAM" id="SSF46785">
    <property type="entry name" value="Winged helix' DNA-binding domain"/>
    <property type="match status" value="1"/>
</dbReference>
<accession>A0A1I5PZT2</accession>
<dbReference type="PANTHER" id="PTHR30136:SF39">
    <property type="entry name" value="TRANSCRIPTIONAL REGULATORY PROTEIN"/>
    <property type="match status" value="1"/>
</dbReference>
<evidence type="ECO:0000256" key="2">
    <source>
        <dbReference type="ARBA" id="ARBA00023125"/>
    </source>
</evidence>
<dbReference type="GO" id="GO:0003677">
    <property type="term" value="F:DNA binding"/>
    <property type="evidence" value="ECO:0007669"/>
    <property type="project" value="UniProtKB-KW"/>
</dbReference>
<feature type="domain" description="HTH iclR-type" evidence="4">
    <location>
        <begin position="13"/>
        <end position="76"/>
    </location>
</feature>
<dbReference type="GO" id="GO:0003700">
    <property type="term" value="F:DNA-binding transcription factor activity"/>
    <property type="evidence" value="ECO:0007669"/>
    <property type="project" value="TreeGrafter"/>
</dbReference>
<proteinExistence type="predicted"/>
<dbReference type="InterPro" id="IPR050707">
    <property type="entry name" value="HTH_MetabolicPath_Reg"/>
</dbReference>